<protein>
    <recommendedName>
        <fullName evidence="4">Carboxypeptidase regulatory-like domain-containing protein</fullName>
    </recommendedName>
</protein>
<organism evidence="2 3">
    <name type="scientific">Cellulophaga fucicola</name>
    <dbReference type="NCBI Taxonomy" id="76595"/>
    <lineage>
        <taxon>Bacteria</taxon>
        <taxon>Pseudomonadati</taxon>
        <taxon>Bacteroidota</taxon>
        <taxon>Flavobacteriia</taxon>
        <taxon>Flavobacteriales</taxon>
        <taxon>Flavobacteriaceae</taxon>
        <taxon>Cellulophaga</taxon>
    </lineage>
</organism>
<keyword evidence="1" id="KW-0472">Membrane</keyword>
<accession>A0A1K1ME13</accession>
<proteinExistence type="predicted"/>
<sequence>MKKEIQNRKVSLRYICLVSFISISLYSCIMGKHYPAKISKFHPLFWGEIKENNLKGIADTTVVFITGKVNNYALNAEEGIELIFLNKENNKEFKTITDSNGDFKTEIINGLYKLEIIPYEYGRTPTLNFENLNFKPGEIRELVIYTESSSETIAKDTIFKSKRAYNKYLKR</sequence>
<dbReference type="PROSITE" id="PS51257">
    <property type="entry name" value="PROKAR_LIPOPROTEIN"/>
    <property type="match status" value="1"/>
</dbReference>
<dbReference type="AlphaFoldDB" id="A0A1K1ME13"/>
<dbReference type="RefSeq" id="WP_072302213.1">
    <property type="nucleotide sequence ID" value="NZ_FPIY01000001.1"/>
</dbReference>
<reference evidence="3" key="1">
    <citation type="submission" date="2016-11" db="EMBL/GenBank/DDBJ databases">
        <authorList>
            <person name="Varghese N."/>
            <person name="Submissions S."/>
        </authorList>
    </citation>
    <scope>NUCLEOTIDE SEQUENCE [LARGE SCALE GENOMIC DNA]</scope>
    <source>
        <strain evidence="3">DSM 24786</strain>
    </source>
</reference>
<evidence type="ECO:0008006" key="4">
    <source>
        <dbReference type="Google" id="ProtNLM"/>
    </source>
</evidence>
<evidence type="ECO:0000256" key="1">
    <source>
        <dbReference type="SAM" id="Phobius"/>
    </source>
</evidence>
<keyword evidence="1" id="KW-1133">Transmembrane helix</keyword>
<dbReference type="EMBL" id="FPIY01000001">
    <property type="protein sequence ID" value="SFW21378.1"/>
    <property type="molecule type" value="Genomic_DNA"/>
</dbReference>
<evidence type="ECO:0000313" key="2">
    <source>
        <dbReference type="EMBL" id="SFW21378.1"/>
    </source>
</evidence>
<dbReference type="OrthoDB" id="1426921at2"/>
<evidence type="ECO:0000313" key="3">
    <source>
        <dbReference type="Proteomes" id="UP000183257"/>
    </source>
</evidence>
<keyword evidence="3" id="KW-1185">Reference proteome</keyword>
<gene>
    <name evidence="2" type="ORF">SAMN05660313_00543</name>
</gene>
<dbReference type="Proteomes" id="UP000183257">
    <property type="component" value="Unassembled WGS sequence"/>
</dbReference>
<name>A0A1K1ME13_9FLAO</name>
<keyword evidence="1" id="KW-0812">Transmembrane</keyword>
<dbReference type="STRING" id="76595.SAMN05660313_00543"/>
<feature type="transmembrane region" description="Helical" evidence="1">
    <location>
        <begin position="12"/>
        <end position="34"/>
    </location>
</feature>